<comment type="caution">
    <text evidence="1">The sequence shown here is derived from an EMBL/GenBank/DDBJ whole genome shotgun (WGS) entry which is preliminary data.</text>
</comment>
<keyword evidence="2" id="KW-1185">Reference proteome</keyword>
<sequence length="106" mass="12382">MRNLCILSYIREVSLLYTPLENNHPTHLWCLSERPGTSINFKGYRRDQTALARLPTGYLKIFRFFHGATKFPVCTKCSNEEAIPQHLTTCVNMVREDLLKRPIWSI</sequence>
<organism evidence="1 2">
    <name type="scientific">Caerostris extrusa</name>
    <name type="common">Bark spider</name>
    <name type="synonym">Caerostris bankana</name>
    <dbReference type="NCBI Taxonomy" id="172846"/>
    <lineage>
        <taxon>Eukaryota</taxon>
        <taxon>Metazoa</taxon>
        <taxon>Ecdysozoa</taxon>
        <taxon>Arthropoda</taxon>
        <taxon>Chelicerata</taxon>
        <taxon>Arachnida</taxon>
        <taxon>Araneae</taxon>
        <taxon>Araneomorphae</taxon>
        <taxon>Entelegynae</taxon>
        <taxon>Araneoidea</taxon>
        <taxon>Araneidae</taxon>
        <taxon>Caerostris</taxon>
    </lineage>
</organism>
<dbReference type="AlphaFoldDB" id="A0AAV4T485"/>
<accession>A0AAV4T485</accession>
<dbReference type="Proteomes" id="UP001054945">
    <property type="component" value="Unassembled WGS sequence"/>
</dbReference>
<protein>
    <submittedName>
        <fullName evidence="1">RNase H domain-containing protein</fullName>
    </submittedName>
</protein>
<evidence type="ECO:0000313" key="1">
    <source>
        <dbReference type="EMBL" id="GIY40061.1"/>
    </source>
</evidence>
<gene>
    <name evidence="1" type="primary">AVEN_169801_1</name>
    <name evidence="1" type="ORF">CEXT_298391</name>
</gene>
<proteinExistence type="predicted"/>
<name>A0AAV4T485_CAEEX</name>
<dbReference type="EMBL" id="BPLR01010551">
    <property type="protein sequence ID" value="GIY40061.1"/>
    <property type="molecule type" value="Genomic_DNA"/>
</dbReference>
<evidence type="ECO:0000313" key="2">
    <source>
        <dbReference type="Proteomes" id="UP001054945"/>
    </source>
</evidence>
<reference evidence="1 2" key="1">
    <citation type="submission" date="2021-06" db="EMBL/GenBank/DDBJ databases">
        <title>Caerostris extrusa draft genome.</title>
        <authorList>
            <person name="Kono N."/>
            <person name="Arakawa K."/>
        </authorList>
    </citation>
    <scope>NUCLEOTIDE SEQUENCE [LARGE SCALE GENOMIC DNA]</scope>
</reference>